<gene>
    <name evidence="2" type="ORF">HNQ79_003698</name>
</gene>
<organism evidence="2 3">
    <name type="scientific">Streptomyces candidus</name>
    <dbReference type="NCBI Taxonomy" id="67283"/>
    <lineage>
        <taxon>Bacteria</taxon>
        <taxon>Bacillati</taxon>
        <taxon>Actinomycetota</taxon>
        <taxon>Actinomycetes</taxon>
        <taxon>Kitasatosporales</taxon>
        <taxon>Streptomycetaceae</taxon>
        <taxon>Streptomyces</taxon>
    </lineage>
</organism>
<dbReference type="Pfam" id="PF08924">
    <property type="entry name" value="Rv2525c_GlyHyd-like"/>
    <property type="match status" value="1"/>
</dbReference>
<keyword evidence="3" id="KW-1185">Reference proteome</keyword>
<proteinExistence type="predicted"/>
<dbReference type="EMBL" id="JACHEM010000009">
    <property type="protein sequence ID" value="MBB6437215.1"/>
    <property type="molecule type" value="Genomic_DNA"/>
</dbReference>
<dbReference type="InterPro" id="IPR017853">
    <property type="entry name" value="GH"/>
</dbReference>
<reference evidence="2 3" key="1">
    <citation type="submission" date="2020-08" db="EMBL/GenBank/DDBJ databases">
        <title>Genomic Encyclopedia of Type Strains, Phase IV (KMG-IV): sequencing the most valuable type-strain genomes for metagenomic binning, comparative biology and taxonomic classification.</title>
        <authorList>
            <person name="Goeker M."/>
        </authorList>
    </citation>
    <scope>NUCLEOTIDE SEQUENCE [LARGE SCALE GENOMIC DNA]</scope>
    <source>
        <strain evidence="2 3">DSM 40141</strain>
    </source>
</reference>
<dbReference type="Gene3D" id="3.20.20.80">
    <property type="entry name" value="Glycosidases"/>
    <property type="match status" value="1"/>
</dbReference>
<evidence type="ECO:0000313" key="2">
    <source>
        <dbReference type="EMBL" id="MBB6437215.1"/>
    </source>
</evidence>
<feature type="domain" description="Rv2525c-like glycoside hydrolase-like" evidence="1">
    <location>
        <begin position="114"/>
        <end position="323"/>
    </location>
</feature>
<name>A0A7X0HGG6_9ACTN</name>
<dbReference type="RefSeq" id="WP_229923252.1">
    <property type="nucleotide sequence ID" value="NZ_BNBN01000003.1"/>
</dbReference>
<evidence type="ECO:0000313" key="3">
    <source>
        <dbReference type="Proteomes" id="UP000540423"/>
    </source>
</evidence>
<comment type="caution">
    <text evidence="2">The sequence shown here is derived from an EMBL/GenBank/DDBJ whole genome shotgun (WGS) entry which is preliminary data.</text>
</comment>
<dbReference type="SUPFAM" id="SSF51445">
    <property type="entry name" value="(Trans)glycosidases"/>
    <property type="match status" value="1"/>
</dbReference>
<protein>
    <recommendedName>
        <fullName evidence="1">Rv2525c-like glycoside hydrolase-like domain-containing protein</fullName>
    </recommendedName>
</protein>
<sequence>MYRIRLSAYVRQWSPGRALGFAGAFTAMLAALVLPPVEASADSVPVETAAAVDDRWVAGATVGADGGWPTGSAVAADARVAPQFHRAAGSGKPVHFNGWGFDTCEAPSLATMRAWRRASPYRAVGIYFGGRGRGCPRQKNLNKQWITAVDRMGWFLLPVYVGSQSPCVHARDKRRYAIGRAPWKQGVREARDAVKRARWHRMIPGSTLYLDIEAYDLRNKACADRTLTFVRGWNREIRRHRYIPGYYSSASSGVRHMEWARKAGIKDLPTAMWFARWKVPPSVQHEPSLNRRAWMPHRRIHQYVGNVRETHGGHRLNIDRNRVDALVARTWE</sequence>
<dbReference type="InterPro" id="IPR015020">
    <property type="entry name" value="Rv2525c-like_Glyco_Hydro-like"/>
</dbReference>
<evidence type="ECO:0000259" key="1">
    <source>
        <dbReference type="Pfam" id="PF08924"/>
    </source>
</evidence>
<dbReference type="Proteomes" id="UP000540423">
    <property type="component" value="Unassembled WGS sequence"/>
</dbReference>
<accession>A0A7X0HGG6</accession>
<dbReference type="AlphaFoldDB" id="A0A7X0HGG6"/>